<dbReference type="GO" id="GO:0009253">
    <property type="term" value="P:peptidoglycan catabolic process"/>
    <property type="evidence" value="ECO:0007669"/>
    <property type="project" value="InterPro"/>
</dbReference>
<keyword evidence="3" id="KW-0378">Hydrolase</keyword>
<dbReference type="EC" id="3.5.1.28" evidence="2"/>
<feature type="chain" id="PRO_5020394017" description="N-acetylmuramoyl-L-alanine amidase" evidence="5">
    <location>
        <begin position="28"/>
        <end position="371"/>
    </location>
</feature>
<evidence type="ECO:0000256" key="4">
    <source>
        <dbReference type="ARBA" id="ARBA00023316"/>
    </source>
</evidence>
<comment type="catalytic activity">
    <reaction evidence="1">
        <text>Hydrolyzes the link between N-acetylmuramoyl residues and L-amino acid residues in certain cell-wall glycopeptides.</text>
        <dbReference type="EC" id="3.5.1.28"/>
    </reaction>
</comment>
<dbReference type="GO" id="GO:0008745">
    <property type="term" value="F:N-acetylmuramoyl-L-alanine amidase activity"/>
    <property type="evidence" value="ECO:0007669"/>
    <property type="project" value="UniProtKB-EC"/>
</dbReference>
<feature type="domain" description="N-acetylmuramoyl-L-alanine amidase" evidence="6">
    <location>
        <begin position="222"/>
        <end position="351"/>
    </location>
</feature>
<dbReference type="SMART" id="SM00644">
    <property type="entry name" value="Ami_2"/>
    <property type="match status" value="1"/>
</dbReference>
<dbReference type="Proteomes" id="UP000295345">
    <property type="component" value="Unassembled WGS sequence"/>
</dbReference>
<dbReference type="CDD" id="cd06583">
    <property type="entry name" value="PGRP"/>
    <property type="match status" value="1"/>
</dbReference>
<keyword evidence="8" id="KW-1185">Reference proteome</keyword>
<dbReference type="Pfam" id="PF01510">
    <property type="entry name" value="Amidase_2"/>
    <property type="match status" value="1"/>
</dbReference>
<evidence type="ECO:0000259" key="6">
    <source>
        <dbReference type="SMART" id="SM00644"/>
    </source>
</evidence>
<proteinExistence type="predicted"/>
<organism evidence="7 8">
    <name type="scientific">Streptomyces hainanensis</name>
    <dbReference type="NCBI Taxonomy" id="402648"/>
    <lineage>
        <taxon>Bacteria</taxon>
        <taxon>Bacillati</taxon>
        <taxon>Actinomycetota</taxon>
        <taxon>Actinomycetes</taxon>
        <taxon>Kitasatosporales</taxon>
        <taxon>Streptomycetaceae</taxon>
        <taxon>Streptomyces</taxon>
    </lineage>
</organism>
<gene>
    <name evidence="7" type="ORF">E1283_23380</name>
</gene>
<dbReference type="InterPro" id="IPR036505">
    <property type="entry name" value="Amidase/PGRP_sf"/>
</dbReference>
<dbReference type="EMBL" id="SMKI01000278">
    <property type="protein sequence ID" value="TDC71509.1"/>
    <property type="molecule type" value="Genomic_DNA"/>
</dbReference>
<dbReference type="PANTHER" id="PTHR30417">
    <property type="entry name" value="N-ACETYLMURAMOYL-L-ALANINE AMIDASE AMID"/>
    <property type="match status" value="1"/>
</dbReference>
<reference evidence="7 8" key="1">
    <citation type="submission" date="2019-03" db="EMBL/GenBank/DDBJ databases">
        <title>Draft genome sequences of novel Actinobacteria.</title>
        <authorList>
            <person name="Sahin N."/>
            <person name="Ay H."/>
            <person name="Saygin H."/>
        </authorList>
    </citation>
    <scope>NUCLEOTIDE SEQUENCE [LARGE SCALE GENOMIC DNA]</scope>
    <source>
        <strain evidence="7 8">DSM 41900</strain>
    </source>
</reference>
<sequence length="371" mass="39588">MTTHRPFAVGVALSAALLALVAETAEAAGPSAAGGPVNAAFTRAADEYGVPRDLLVAVGYGQTRLDGHRGRPSQDGGYGVMHLVSNPVQQTLELAAELTGTDRDELRRDTDDNILGAAAVLRSYADGLGLDAAERAEPGAWYPAVARFGGGDDVAAVAYADAVYGLLTDGIEARIPSGETVLVQGRPVIPERGAYADVGQPLAALADAEGPDYPSARWVPAHPENYAPGRTAEITTVVVHVAQGYYDGTISWFQNPAARVSSHYVVRSRDGEVTQMVRDADSAWHAKTANASSIGIEHEGFIDEPAWFTETMYRSSAELTRFLCDRHGIPRDREHIVGHVEVPGNDHTDPGPNWDWDHYLELVEEAGDGPD</sequence>
<accession>A0A4R4TB64</accession>
<dbReference type="InterPro" id="IPR023346">
    <property type="entry name" value="Lysozyme-like_dom_sf"/>
</dbReference>
<dbReference type="FunFam" id="3.40.80.10:FF:000006">
    <property type="entry name" value="N-acetylmuramoyl-L-alanine amidase"/>
    <property type="match status" value="1"/>
</dbReference>
<dbReference type="Gene3D" id="1.10.530.10">
    <property type="match status" value="1"/>
</dbReference>
<protein>
    <recommendedName>
        <fullName evidence="2">N-acetylmuramoyl-L-alanine amidase</fullName>
        <ecNumber evidence="2">3.5.1.28</ecNumber>
    </recommendedName>
</protein>
<keyword evidence="4" id="KW-0961">Cell wall biogenesis/degradation</keyword>
<dbReference type="GO" id="GO:0071555">
    <property type="term" value="P:cell wall organization"/>
    <property type="evidence" value="ECO:0007669"/>
    <property type="project" value="UniProtKB-KW"/>
</dbReference>
<name>A0A4R4TB64_9ACTN</name>
<evidence type="ECO:0000256" key="3">
    <source>
        <dbReference type="ARBA" id="ARBA00022801"/>
    </source>
</evidence>
<comment type="caution">
    <text evidence="7">The sequence shown here is derived from an EMBL/GenBank/DDBJ whole genome shotgun (WGS) entry which is preliminary data.</text>
</comment>
<dbReference type="InterPro" id="IPR051206">
    <property type="entry name" value="NAMLAA_amidase_2"/>
</dbReference>
<keyword evidence="5" id="KW-0732">Signal</keyword>
<evidence type="ECO:0000313" key="7">
    <source>
        <dbReference type="EMBL" id="TDC71509.1"/>
    </source>
</evidence>
<dbReference type="SUPFAM" id="SSF55846">
    <property type="entry name" value="N-acetylmuramoyl-L-alanine amidase-like"/>
    <property type="match status" value="1"/>
</dbReference>
<evidence type="ECO:0000256" key="5">
    <source>
        <dbReference type="SAM" id="SignalP"/>
    </source>
</evidence>
<evidence type="ECO:0000256" key="2">
    <source>
        <dbReference type="ARBA" id="ARBA00011901"/>
    </source>
</evidence>
<dbReference type="SUPFAM" id="SSF53955">
    <property type="entry name" value="Lysozyme-like"/>
    <property type="match status" value="1"/>
</dbReference>
<dbReference type="PANTHER" id="PTHR30417:SF1">
    <property type="entry name" value="N-ACETYLMURAMOYL-L-ALANINE AMIDASE AMID"/>
    <property type="match status" value="1"/>
</dbReference>
<dbReference type="GO" id="GO:0009254">
    <property type="term" value="P:peptidoglycan turnover"/>
    <property type="evidence" value="ECO:0007669"/>
    <property type="project" value="TreeGrafter"/>
</dbReference>
<dbReference type="InterPro" id="IPR002502">
    <property type="entry name" value="Amidase_domain"/>
</dbReference>
<evidence type="ECO:0000256" key="1">
    <source>
        <dbReference type="ARBA" id="ARBA00001561"/>
    </source>
</evidence>
<dbReference type="Gene3D" id="3.40.80.10">
    <property type="entry name" value="Peptidoglycan recognition protein-like"/>
    <property type="match status" value="1"/>
</dbReference>
<dbReference type="AlphaFoldDB" id="A0A4R4TB64"/>
<evidence type="ECO:0000313" key="8">
    <source>
        <dbReference type="Proteomes" id="UP000295345"/>
    </source>
</evidence>
<dbReference type="OrthoDB" id="66275at2"/>
<feature type="signal peptide" evidence="5">
    <location>
        <begin position="1"/>
        <end position="27"/>
    </location>
</feature>